<reference evidence="1" key="1">
    <citation type="submission" date="2021-07" db="EMBL/GenBank/DDBJ databases">
        <authorList>
            <person name="Catto M.A."/>
            <person name="Jacobson A."/>
            <person name="Kennedy G."/>
            <person name="Labadie P."/>
            <person name="Hunt B.G."/>
            <person name="Srinivasan R."/>
        </authorList>
    </citation>
    <scope>NUCLEOTIDE SEQUENCE</scope>
    <source>
        <strain evidence="1">PL_HMW_Pooled</strain>
        <tissue evidence="1">Head</tissue>
    </source>
</reference>
<dbReference type="EMBL" id="JAHWGI010000007">
    <property type="protein sequence ID" value="KAK3907353.1"/>
    <property type="molecule type" value="Genomic_DNA"/>
</dbReference>
<evidence type="ECO:0000313" key="1">
    <source>
        <dbReference type="EMBL" id="KAK3907353.1"/>
    </source>
</evidence>
<dbReference type="PANTHER" id="PTHR35385:SF2">
    <property type="entry name" value="PROTEIN B, PUTATIVE-RELATED"/>
    <property type="match status" value="1"/>
</dbReference>
<sequence>MVAKLKDVIDEYNLKCSSQCADIWVDNDDIVVVVCSPLMKRVPQLLNSSSGMVIMDFSGNMDRYDTMAGFLTAPSLAGGLPLGLIMTSAETEALITKGLMMLQKLYPNTSFFGRGTHGPKVFITDDCKKERNSLASLYPLSVLLSCLFHILQAFLRYVTATEHRVKKEDKAVIYDAFRNLVRSQTEEEYNNKYEDFKTSDVLLRNKTIYTHVTKDLHPCRIEWALCYRSDLVVRGNNTSNLAEGNFLQVKSTVMERVKAFNAVQLFDFFVTKLEAYYQA</sequence>
<protein>
    <submittedName>
        <fullName evidence="1">PKS-NRPS hybrid synthetase</fullName>
    </submittedName>
</protein>
<organism evidence="1 2">
    <name type="scientific">Frankliniella fusca</name>
    <dbReference type="NCBI Taxonomy" id="407009"/>
    <lineage>
        <taxon>Eukaryota</taxon>
        <taxon>Metazoa</taxon>
        <taxon>Ecdysozoa</taxon>
        <taxon>Arthropoda</taxon>
        <taxon>Hexapoda</taxon>
        <taxon>Insecta</taxon>
        <taxon>Pterygota</taxon>
        <taxon>Neoptera</taxon>
        <taxon>Paraneoptera</taxon>
        <taxon>Thysanoptera</taxon>
        <taxon>Terebrantia</taxon>
        <taxon>Thripoidea</taxon>
        <taxon>Thripidae</taxon>
        <taxon>Frankliniella</taxon>
    </lineage>
</organism>
<keyword evidence="2" id="KW-1185">Reference proteome</keyword>
<comment type="caution">
    <text evidence="1">The sequence shown here is derived from an EMBL/GenBank/DDBJ whole genome shotgun (WGS) entry which is preliminary data.</text>
</comment>
<dbReference type="Proteomes" id="UP001219518">
    <property type="component" value="Unassembled WGS sequence"/>
</dbReference>
<dbReference type="PANTHER" id="PTHR35385">
    <property type="entry name" value="PROTEIN B, PUTATIVE-RELATED-RELATED"/>
    <property type="match status" value="1"/>
</dbReference>
<name>A0AAE1L588_9NEOP</name>
<accession>A0AAE1L588</accession>
<reference evidence="1" key="2">
    <citation type="journal article" date="2023" name="BMC Genomics">
        <title>Pest status, molecular evolution, and epigenetic factors derived from the genome assembly of Frankliniella fusca, a thysanopteran phytovirus vector.</title>
        <authorList>
            <person name="Catto M.A."/>
            <person name="Labadie P.E."/>
            <person name="Jacobson A.L."/>
            <person name="Kennedy G.G."/>
            <person name="Srinivasan R."/>
            <person name="Hunt B.G."/>
        </authorList>
    </citation>
    <scope>NUCLEOTIDE SEQUENCE</scope>
    <source>
        <strain evidence="1">PL_HMW_Pooled</strain>
    </source>
</reference>
<dbReference type="AlphaFoldDB" id="A0AAE1L588"/>
<proteinExistence type="predicted"/>
<evidence type="ECO:0000313" key="2">
    <source>
        <dbReference type="Proteomes" id="UP001219518"/>
    </source>
</evidence>
<gene>
    <name evidence="1" type="ORF">KUF71_018182</name>
</gene>